<keyword evidence="3" id="KW-1185">Reference proteome</keyword>
<sequence length="125" mass="14340">MRVVLTWDSDNSDMDLWVLDPNGEKVYYAHPQSYQGGRISQDFTGGYGPEVFWLKDPKAGEYEIRAHFYGDRQQIVTGPTTAHVRLIRHWGKPNQSEQILRVKMAQEQQGQANQESVLIGTFTVK</sequence>
<evidence type="ECO:0000259" key="1">
    <source>
        <dbReference type="Pfam" id="PF09906"/>
    </source>
</evidence>
<name>A0ABY4E1W6_9NEIS</name>
<dbReference type="Gene3D" id="2.60.120.380">
    <property type="match status" value="1"/>
</dbReference>
<dbReference type="Pfam" id="PF09906">
    <property type="entry name" value="DUF2135"/>
    <property type="match status" value="1"/>
</dbReference>
<dbReference type="RefSeq" id="WP_058357525.1">
    <property type="nucleotide sequence ID" value="NZ_CABKVG010000010.1"/>
</dbReference>
<evidence type="ECO:0000313" key="3">
    <source>
        <dbReference type="Proteomes" id="UP000832011"/>
    </source>
</evidence>
<dbReference type="Proteomes" id="UP000832011">
    <property type="component" value="Chromosome"/>
</dbReference>
<protein>
    <submittedName>
        <fullName evidence="2">DUF2135 domain-containing protein</fullName>
    </submittedName>
</protein>
<accession>A0ABY4E1W6</accession>
<dbReference type="EMBL" id="CP091511">
    <property type="protein sequence ID" value="UOO88785.1"/>
    <property type="molecule type" value="Genomic_DNA"/>
</dbReference>
<feature type="domain" description="DUF2135" evidence="1">
    <location>
        <begin position="57"/>
        <end position="104"/>
    </location>
</feature>
<organism evidence="2 3">
    <name type="scientific">Vitreoscilla massiliensis</name>
    <dbReference type="NCBI Taxonomy" id="1689272"/>
    <lineage>
        <taxon>Bacteria</taxon>
        <taxon>Pseudomonadati</taxon>
        <taxon>Pseudomonadota</taxon>
        <taxon>Betaproteobacteria</taxon>
        <taxon>Neisseriales</taxon>
        <taxon>Neisseriaceae</taxon>
        <taxon>Vitreoscilla</taxon>
    </lineage>
</organism>
<evidence type="ECO:0000313" key="2">
    <source>
        <dbReference type="EMBL" id="UOO88785.1"/>
    </source>
</evidence>
<proteinExistence type="predicted"/>
<dbReference type="InterPro" id="IPR019220">
    <property type="entry name" value="DUF2135"/>
</dbReference>
<reference evidence="2 3" key="1">
    <citation type="journal article" date="2022" name="Res Sq">
        <title>Evolution of multicellular longitudinally dividing oral cavity symbionts (Neisseriaceae).</title>
        <authorList>
            <person name="Nyongesa S."/>
            <person name="Weber P."/>
            <person name="Bernet E."/>
            <person name="Pullido F."/>
            <person name="Nieckarz M."/>
            <person name="Delaby M."/>
            <person name="Nieves C."/>
            <person name="Viehboeck T."/>
            <person name="Krause N."/>
            <person name="Rivera-Millot A."/>
            <person name="Nakamura A."/>
            <person name="Vischer N."/>
            <person name="VanNieuwenhze M."/>
            <person name="Brun Y."/>
            <person name="Cava F."/>
            <person name="Bulgheresi S."/>
            <person name="Veyrier F."/>
        </authorList>
    </citation>
    <scope>NUCLEOTIDE SEQUENCE [LARGE SCALE GENOMIC DNA]</scope>
    <source>
        <strain evidence="2 3">SN4</strain>
    </source>
</reference>
<gene>
    <name evidence="2" type="ORF">LVJ82_15175</name>
</gene>